<dbReference type="SUPFAM" id="SSF48537">
    <property type="entry name" value="Phospholipase C/P1 nuclease"/>
    <property type="match status" value="1"/>
</dbReference>
<protein>
    <submittedName>
        <fullName evidence="1">Zinc dependent phospholipase C family protein</fullName>
    </submittedName>
</protein>
<name>A0ABV6FUZ3_9BACT</name>
<sequence length="339" mass="39577">MRKFFIISCLLFFSGTESGAWGFFAHRKINRQAIFSLPPEMLVFFKHHIDYITDNAVNPDRRRYAVMGEAEKHYIDIDAYGDSAVFNLPRYWHQALELYTEEELRSKGIGPWNVYQTKIQLTEAFKKKDIKAILRLSADLGHYIGDMNVPLHTTKNYNGQLTNQYGIHGFWESRIPELLAEDYDFFVGKAEYLARPQFTAWDAVIGAHMALDSVFRFEKIVSERFSEDKKYTFEERGGINTRLHSRAFTLAYHQMLEGQVERQMKRAIKMIADFWYTAWVNAGQPDLESLLLNPVELPEEKFNIEKPLDVREHENLSLGTNPDHLRKAFLTALWRPGTH</sequence>
<proteinExistence type="predicted"/>
<comment type="caution">
    <text evidence="1">The sequence shown here is derived from an EMBL/GenBank/DDBJ whole genome shotgun (WGS) entry which is preliminary data.</text>
</comment>
<dbReference type="EMBL" id="JBHLWI010000036">
    <property type="protein sequence ID" value="MFC0263566.1"/>
    <property type="molecule type" value="Genomic_DNA"/>
</dbReference>
<dbReference type="RefSeq" id="WP_382388052.1">
    <property type="nucleotide sequence ID" value="NZ_JBHLWI010000036.1"/>
</dbReference>
<dbReference type="CDD" id="cd10981">
    <property type="entry name" value="ZnPC_S1P1"/>
    <property type="match status" value="1"/>
</dbReference>
<reference evidence="1 2" key="1">
    <citation type="submission" date="2024-09" db="EMBL/GenBank/DDBJ databases">
        <authorList>
            <person name="Sun Q."/>
            <person name="Mori K."/>
        </authorList>
    </citation>
    <scope>NUCLEOTIDE SEQUENCE [LARGE SCALE GENOMIC DNA]</scope>
    <source>
        <strain evidence="1 2">CCM 7650</strain>
    </source>
</reference>
<dbReference type="Gene3D" id="1.10.575.10">
    <property type="entry name" value="P1 Nuclease"/>
    <property type="match status" value="1"/>
</dbReference>
<organism evidence="1 2">
    <name type="scientific">Fontibacter flavus</name>
    <dbReference type="NCBI Taxonomy" id="654838"/>
    <lineage>
        <taxon>Bacteria</taxon>
        <taxon>Pseudomonadati</taxon>
        <taxon>Bacteroidota</taxon>
        <taxon>Cytophagia</taxon>
        <taxon>Cytophagales</taxon>
        <taxon>Cyclobacteriaceae</taxon>
        <taxon>Fontibacter</taxon>
    </lineage>
</organism>
<evidence type="ECO:0000313" key="1">
    <source>
        <dbReference type="EMBL" id="MFC0263566.1"/>
    </source>
</evidence>
<keyword evidence="2" id="KW-1185">Reference proteome</keyword>
<accession>A0ABV6FUZ3</accession>
<dbReference type="Proteomes" id="UP001589797">
    <property type="component" value="Unassembled WGS sequence"/>
</dbReference>
<gene>
    <name evidence="1" type="ORF">ACFFIP_12815</name>
</gene>
<dbReference type="InterPro" id="IPR008947">
    <property type="entry name" value="PLipase_C/P1_nuclease_dom_sf"/>
</dbReference>
<evidence type="ECO:0000313" key="2">
    <source>
        <dbReference type="Proteomes" id="UP001589797"/>
    </source>
</evidence>